<dbReference type="Proteomes" id="UP000078512">
    <property type="component" value="Unassembled WGS sequence"/>
</dbReference>
<dbReference type="OrthoDB" id="27095at2759"/>
<evidence type="ECO:0000256" key="1">
    <source>
        <dbReference type="ARBA" id="ARBA00004167"/>
    </source>
</evidence>
<reference evidence="8 9" key="1">
    <citation type="submission" date="2016-05" db="EMBL/GenBank/DDBJ databases">
        <title>Genome sequencing reveals origins of a unique bacterial endosymbiosis in the earliest lineages of terrestrial Fungi.</title>
        <authorList>
            <consortium name="DOE Joint Genome Institute"/>
            <person name="Uehling J."/>
            <person name="Gryganskyi A."/>
            <person name="Hameed K."/>
            <person name="Tschaplinski T."/>
            <person name="Misztal P."/>
            <person name="Wu S."/>
            <person name="Desiro A."/>
            <person name="Vande Pol N."/>
            <person name="Du Z.-Y."/>
            <person name="Zienkiewicz A."/>
            <person name="Zienkiewicz K."/>
            <person name="Morin E."/>
            <person name="Tisserant E."/>
            <person name="Splivallo R."/>
            <person name="Hainaut M."/>
            <person name="Henrissat B."/>
            <person name="Ohm R."/>
            <person name="Kuo A."/>
            <person name="Yan J."/>
            <person name="Lipzen A."/>
            <person name="Nolan M."/>
            <person name="Labutti K."/>
            <person name="Barry K."/>
            <person name="Goldstein A."/>
            <person name="Labbe J."/>
            <person name="Schadt C."/>
            <person name="Tuskan G."/>
            <person name="Grigoriev I."/>
            <person name="Martin F."/>
            <person name="Vilgalys R."/>
            <person name="Bonito G."/>
        </authorList>
    </citation>
    <scope>NUCLEOTIDE SEQUENCE [LARGE SCALE GENOMIC DNA]</scope>
    <source>
        <strain evidence="8 9">AG-77</strain>
    </source>
</reference>
<comment type="subcellular location">
    <subcellularLocation>
        <location evidence="1">Membrane</location>
        <topology evidence="1">Single-pass membrane protein</topology>
    </subcellularLocation>
</comment>
<proteinExistence type="predicted"/>
<dbReference type="PANTHER" id="PTHR13605:SF4">
    <property type="entry name" value="ER MEMBRANE PROTEIN COMPLEX SUBUNIT 7"/>
    <property type="match status" value="1"/>
</dbReference>
<organism evidence="8 9">
    <name type="scientific">Linnemannia elongata AG-77</name>
    <dbReference type="NCBI Taxonomy" id="1314771"/>
    <lineage>
        <taxon>Eukaryota</taxon>
        <taxon>Fungi</taxon>
        <taxon>Fungi incertae sedis</taxon>
        <taxon>Mucoromycota</taxon>
        <taxon>Mortierellomycotina</taxon>
        <taxon>Mortierellomycetes</taxon>
        <taxon>Mortierellales</taxon>
        <taxon>Mortierellaceae</taxon>
        <taxon>Linnemannia</taxon>
    </lineage>
</organism>
<keyword evidence="5 6" id="KW-0472">Membrane</keyword>
<dbReference type="Pfam" id="PF09430">
    <property type="entry name" value="EMC7_beta-sandw"/>
    <property type="match status" value="1"/>
</dbReference>
<dbReference type="InterPro" id="IPR019008">
    <property type="entry name" value="Beta_sandwich_EMC7"/>
</dbReference>
<gene>
    <name evidence="8" type="ORF">K457DRAFT_158158</name>
</gene>
<dbReference type="AlphaFoldDB" id="A0A197JKJ8"/>
<evidence type="ECO:0000256" key="6">
    <source>
        <dbReference type="SAM" id="Phobius"/>
    </source>
</evidence>
<dbReference type="EMBL" id="KV442078">
    <property type="protein sequence ID" value="OAQ25498.1"/>
    <property type="molecule type" value="Genomic_DNA"/>
</dbReference>
<feature type="domain" description="ER membrane protein complex subunit 7 beta-sandwich" evidence="7">
    <location>
        <begin position="18"/>
        <end position="100"/>
    </location>
</feature>
<evidence type="ECO:0000313" key="9">
    <source>
        <dbReference type="Proteomes" id="UP000078512"/>
    </source>
</evidence>
<evidence type="ECO:0000256" key="4">
    <source>
        <dbReference type="ARBA" id="ARBA00022989"/>
    </source>
</evidence>
<evidence type="ECO:0000259" key="7">
    <source>
        <dbReference type="Pfam" id="PF09430"/>
    </source>
</evidence>
<sequence length="243" mass="26750">MRVTYSSIFIAFTGLASPDVPVGTYILEVQSPHLVYSRVRVVVTHSEVVAMRVSIGDHFSNVPHVLPMPLTLRPRPRPIHYIPPEGQKVVGFFSNPMILMASFSVMMLFIMPKIMSNLDADALDALRSSYDFSSLPALPPQHMGLMMSPQHLSSSSNSSQKQSHQVCLMEDSHSHNPFLNQPSAIIYYSEKSKVDFGVPSDNSTVGTSHGLYQSYPTTFGDQWAQQQSAGAGGALPVQNKKQN</sequence>
<evidence type="ECO:0000256" key="3">
    <source>
        <dbReference type="ARBA" id="ARBA00022729"/>
    </source>
</evidence>
<keyword evidence="3" id="KW-0732">Signal</keyword>
<keyword evidence="2 6" id="KW-0812">Transmembrane</keyword>
<feature type="transmembrane region" description="Helical" evidence="6">
    <location>
        <begin position="89"/>
        <end position="110"/>
    </location>
</feature>
<evidence type="ECO:0000256" key="2">
    <source>
        <dbReference type="ARBA" id="ARBA00022692"/>
    </source>
</evidence>
<keyword evidence="9" id="KW-1185">Reference proteome</keyword>
<evidence type="ECO:0000313" key="8">
    <source>
        <dbReference type="EMBL" id="OAQ25498.1"/>
    </source>
</evidence>
<evidence type="ECO:0000256" key="5">
    <source>
        <dbReference type="ARBA" id="ARBA00023136"/>
    </source>
</evidence>
<dbReference type="InterPro" id="IPR039163">
    <property type="entry name" value="EMC7"/>
</dbReference>
<dbReference type="PANTHER" id="PTHR13605">
    <property type="entry name" value="ER MEMBRANE PROTEIN COMPLEX SUBUNIT 7"/>
    <property type="match status" value="1"/>
</dbReference>
<accession>A0A197JKJ8</accession>
<dbReference type="GO" id="GO:0072546">
    <property type="term" value="C:EMC complex"/>
    <property type="evidence" value="ECO:0007669"/>
    <property type="project" value="TreeGrafter"/>
</dbReference>
<protein>
    <recommendedName>
        <fullName evidence="7">ER membrane protein complex subunit 7 beta-sandwich domain-containing protein</fullName>
    </recommendedName>
</protein>
<keyword evidence="4 6" id="KW-1133">Transmembrane helix</keyword>
<dbReference type="STRING" id="1314771.A0A197JKJ8"/>
<name>A0A197JKJ8_9FUNG</name>